<organism evidence="1 2">
    <name type="scientific">Acaulospora colombiana</name>
    <dbReference type="NCBI Taxonomy" id="27376"/>
    <lineage>
        <taxon>Eukaryota</taxon>
        <taxon>Fungi</taxon>
        <taxon>Fungi incertae sedis</taxon>
        <taxon>Mucoromycota</taxon>
        <taxon>Glomeromycotina</taxon>
        <taxon>Glomeromycetes</taxon>
        <taxon>Diversisporales</taxon>
        <taxon>Acaulosporaceae</taxon>
        <taxon>Acaulospora</taxon>
    </lineage>
</organism>
<reference evidence="1" key="1">
    <citation type="submission" date="2021-06" db="EMBL/GenBank/DDBJ databases">
        <authorList>
            <person name="Kallberg Y."/>
            <person name="Tangrot J."/>
            <person name="Rosling A."/>
        </authorList>
    </citation>
    <scope>NUCLEOTIDE SEQUENCE</scope>
    <source>
        <strain evidence="1">CL356</strain>
    </source>
</reference>
<sequence length="278" mass="30530">IGGALYGKWMRRAILTSIVVSQLGFVSAYTIFVAENLQAFVMAVTKCKTLIPVPVLIFSQLVIFLPLALIRNLAKLSLTALIADVFILIGIVYIGWNEFTSLEPPSSLLRVSGSSFQSRTRCGNPTSSLLFSPESFLFGGAGVLSYAAYGSDIQTVVIKNLPQDHNLANYGELAIHKKWESERASQVAEEFLPLVSSYSNVFCQLGTNTNSYYSVPLCFVYPAMLHLKACARTNRQIILDYLMIGFGTAAAFYTTAQTIKVPRNSRTVHSLLQEVTCS</sequence>
<comment type="caution">
    <text evidence="1">The sequence shown here is derived from an EMBL/GenBank/DDBJ whole genome shotgun (WGS) entry which is preliminary data.</text>
</comment>
<proteinExistence type="predicted"/>
<feature type="non-terminal residue" evidence="1">
    <location>
        <position position="1"/>
    </location>
</feature>
<protein>
    <submittedName>
        <fullName evidence="1">10371_t:CDS:1</fullName>
    </submittedName>
</protein>
<evidence type="ECO:0000313" key="1">
    <source>
        <dbReference type="EMBL" id="CAG8692614.1"/>
    </source>
</evidence>
<gene>
    <name evidence="1" type="ORF">ACOLOM_LOCUS9890</name>
</gene>
<keyword evidence="2" id="KW-1185">Reference proteome</keyword>
<evidence type="ECO:0000313" key="2">
    <source>
        <dbReference type="Proteomes" id="UP000789525"/>
    </source>
</evidence>
<dbReference type="Proteomes" id="UP000789525">
    <property type="component" value="Unassembled WGS sequence"/>
</dbReference>
<name>A0ACA9P6V6_9GLOM</name>
<dbReference type="EMBL" id="CAJVPT010029978">
    <property type="protein sequence ID" value="CAG8692614.1"/>
    <property type="molecule type" value="Genomic_DNA"/>
</dbReference>
<accession>A0ACA9P6V6</accession>